<dbReference type="InterPro" id="IPR013078">
    <property type="entry name" value="His_Pase_superF_clade-1"/>
</dbReference>
<dbReference type="SMART" id="SM00855">
    <property type="entry name" value="PGAM"/>
    <property type="match status" value="1"/>
</dbReference>
<feature type="binding site" evidence="3">
    <location>
        <position position="59"/>
    </location>
    <ligand>
        <name>substrate</name>
    </ligand>
</feature>
<evidence type="ECO:0000256" key="3">
    <source>
        <dbReference type="PIRSR" id="PIRSR613078-2"/>
    </source>
</evidence>
<dbReference type="GO" id="GO:0005829">
    <property type="term" value="C:cytosol"/>
    <property type="evidence" value="ECO:0007669"/>
    <property type="project" value="TreeGrafter"/>
</dbReference>
<dbReference type="RefSeq" id="XP_040676616.1">
    <property type="nucleotide sequence ID" value="XM_040825405.1"/>
</dbReference>
<dbReference type="AlphaFoldDB" id="A0A0B2WRE4"/>
<sequence>MHLLLIRHVESVDNAASLYGGSRDAGLTAHGALQAQRLASSLAESRLLVKHIFSSNLERAVKTAHAIRDAQNNAHQSALTVVELAELREKHFGNWEGVKFASGSTQHKPVQTGAETLESLRARCNAFLEQCLAPVMTAQTVEPDNNCVVVVGHGISLGVLTLALVKKLSNGSRYDSTRISWSNTGYADLVISMSSATAVDVPAASSSPWSKLGFRVAQINCTAHLHGLRKTRGGIGSAAHDDKQKTIQGYFVASSRKRKASDVTN</sequence>
<dbReference type="HOGENOM" id="CLU_033323_0_0_1"/>
<keyword evidence="5" id="KW-1185">Reference proteome</keyword>
<evidence type="ECO:0000256" key="2">
    <source>
        <dbReference type="PIRSR" id="PIRSR613078-1"/>
    </source>
</evidence>
<evidence type="ECO:0000313" key="4">
    <source>
        <dbReference type="EMBL" id="KHN95550.1"/>
    </source>
</evidence>
<dbReference type="InterPro" id="IPR029033">
    <property type="entry name" value="His_PPase_superfam"/>
</dbReference>
<dbReference type="GeneID" id="63741062"/>
<evidence type="ECO:0000313" key="5">
    <source>
        <dbReference type="Proteomes" id="UP000030816"/>
    </source>
</evidence>
<accession>A0A0B2WRE4</accession>
<dbReference type="GO" id="GO:0045820">
    <property type="term" value="P:negative regulation of glycolytic process"/>
    <property type="evidence" value="ECO:0007669"/>
    <property type="project" value="TreeGrafter"/>
</dbReference>
<dbReference type="SUPFAM" id="SSF53254">
    <property type="entry name" value="Phosphoglycerate mutase-like"/>
    <property type="match status" value="1"/>
</dbReference>
<feature type="active site" description="Tele-phosphohistidine intermediate" evidence="2">
    <location>
        <position position="8"/>
    </location>
</feature>
<dbReference type="CDD" id="cd07067">
    <property type="entry name" value="HP_PGM_like"/>
    <property type="match status" value="1"/>
</dbReference>
<dbReference type="Proteomes" id="UP000030816">
    <property type="component" value="Unassembled WGS sequence"/>
</dbReference>
<dbReference type="PANTHER" id="PTHR46517">
    <property type="entry name" value="FRUCTOSE-2,6-BISPHOSPHATASE TIGAR"/>
    <property type="match status" value="1"/>
</dbReference>
<dbReference type="PANTHER" id="PTHR46517:SF1">
    <property type="entry name" value="FRUCTOSE-2,6-BISPHOSPHATASE TIGAR"/>
    <property type="match status" value="1"/>
</dbReference>
<dbReference type="InterPro" id="IPR051695">
    <property type="entry name" value="Phosphoglycerate_Mutase"/>
</dbReference>
<reference evidence="4 5" key="1">
    <citation type="journal article" date="2014" name="Proc. Natl. Acad. Sci. U.S.A.">
        <title>Trajectory and genomic determinants of fungal-pathogen speciation and host adaptation.</title>
        <authorList>
            <person name="Hu X."/>
            <person name="Xiao G."/>
            <person name="Zheng P."/>
            <person name="Shang Y."/>
            <person name="Su Y."/>
            <person name="Zhang X."/>
            <person name="Liu X."/>
            <person name="Zhan S."/>
            <person name="St Leger R.J."/>
            <person name="Wang C."/>
        </authorList>
    </citation>
    <scope>NUCLEOTIDE SEQUENCE [LARGE SCALE GENOMIC DNA]</scope>
    <source>
        <strain evidence="4 5">ARSEF 1941</strain>
    </source>
</reference>
<dbReference type="Pfam" id="PF00300">
    <property type="entry name" value="His_Phos_1"/>
    <property type="match status" value="1"/>
</dbReference>
<comment type="caution">
    <text evidence="4">The sequence shown here is derived from an EMBL/GenBank/DDBJ whole genome shotgun (WGS) entry which is preliminary data.</text>
</comment>
<keyword evidence="1" id="KW-0378">Hydrolase</keyword>
<feature type="binding site" evidence="3">
    <location>
        <begin position="7"/>
        <end position="14"/>
    </location>
    <ligand>
        <name>substrate</name>
    </ligand>
</feature>
<evidence type="ECO:0000256" key="1">
    <source>
        <dbReference type="ARBA" id="ARBA00022801"/>
    </source>
</evidence>
<dbReference type="Gene3D" id="3.40.50.1240">
    <property type="entry name" value="Phosphoglycerate mutase-like"/>
    <property type="match status" value="1"/>
</dbReference>
<proteinExistence type="predicted"/>
<feature type="active site" description="Proton donor/acceptor" evidence="2">
    <location>
        <position position="89"/>
    </location>
</feature>
<dbReference type="STRING" id="1081103.A0A0B2WRE4"/>
<organism evidence="4 5">
    <name type="scientific">Metarhizium album (strain ARSEF 1941)</name>
    <dbReference type="NCBI Taxonomy" id="1081103"/>
    <lineage>
        <taxon>Eukaryota</taxon>
        <taxon>Fungi</taxon>
        <taxon>Dikarya</taxon>
        <taxon>Ascomycota</taxon>
        <taxon>Pezizomycotina</taxon>
        <taxon>Sordariomycetes</taxon>
        <taxon>Hypocreomycetidae</taxon>
        <taxon>Hypocreales</taxon>
        <taxon>Clavicipitaceae</taxon>
        <taxon>Metarhizium</taxon>
    </lineage>
</organism>
<dbReference type="GO" id="GO:0004331">
    <property type="term" value="F:fructose-2,6-bisphosphate 2-phosphatase activity"/>
    <property type="evidence" value="ECO:0007669"/>
    <property type="project" value="TreeGrafter"/>
</dbReference>
<name>A0A0B2WRE4_METAS</name>
<dbReference type="GO" id="GO:0043456">
    <property type="term" value="P:regulation of pentose-phosphate shunt"/>
    <property type="evidence" value="ECO:0007669"/>
    <property type="project" value="TreeGrafter"/>
</dbReference>
<dbReference type="EMBL" id="AZHE01000022">
    <property type="protein sequence ID" value="KHN95550.1"/>
    <property type="molecule type" value="Genomic_DNA"/>
</dbReference>
<dbReference type="OrthoDB" id="354304at2759"/>
<protein>
    <submittedName>
        <fullName evidence="4">Phosphoglycerate mutase family protein</fullName>
    </submittedName>
</protein>
<gene>
    <name evidence="4" type="ORF">MAM_06607</name>
</gene>